<dbReference type="AlphaFoldDB" id="A0A3S5BWY8"/>
<evidence type="ECO:0000313" key="1">
    <source>
        <dbReference type="EMBL" id="VEL44011.1"/>
    </source>
</evidence>
<sequence>MDSTDIIGLAPINLQEQSISASISSEISSLSTHELPADSAQDVAVLDASLKHLDFHDTDRLSEMNTTPNDLQESALSATTDLKSYKITQALHEESFGNSAVE</sequence>
<feature type="non-terminal residue" evidence="1">
    <location>
        <position position="102"/>
    </location>
</feature>
<dbReference type="Proteomes" id="UP000784294">
    <property type="component" value="Unassembled WGS sequence"/>
</dbReference>
<organism evidence="1 2">
    <name type="scientific">Protopolystoma xenopodis</name>
    <dbReference type="NCBI Taxonomy" id="117903"/>
    <lineage>
        <taxon>Eukaryota</taxon>
        <taxon>Metazoa</taxon>
        <taxon>Spiralia</taxon>
        <taxon>Lophotrochozoa</taxon>
        <taxon>Platyhelminthes</taxon>
        <taxon>Monogenea</taxon>
        <taxon>Polyopisthocotylea</taxon>
        <taxon>Polystomatidea</taxon>
        <taxon>Polystomatidae</taxon>
        <taxon>Protopolystoma</taxon>
    </lineage>
</organism>
<keyword evidence="2" id="KW-1185">Reference proteome</keyword>
<dbReference type="EMBL" id="CAAALY010288072">
    <property type="protein sequence ID" value="VEL44011.1"/>
    <property type="molecule type" value="Genomic_DNA"/>
</dbReference>
<proteinExistence type="predicted"/>
<name>A0A3S5BWY8_9PLAT</name>
<evidence type="ECO:0000313" key="2">
    <source>
        <dbReference type="Proteomes" id="UP000784294"/>
    </source>
</evidence>
<gene>
    <name evidence="1" type="ORF">PXEA_LOCUS37451</name>
</gene>
<accession>A0A3S5BWY8</accession>
<comment type="caution">
    <text evidence="1">The sequence shown here is derived from an EMBL/GenBank/DDBJ whole genome shotgun (WGS) entry which is preliminary data.</text>
</comment>
<protein>
    <submittedName>
        <fullName evidence="1">Uncharacterized protein</fullName>
    </submittedName>
</protein>
<reference evidence="1" key="1">
    <citation type="submission" date="2018-11" db="EMBL/GenBank/DDBJ databases">
        <authorList>
            <consortium name="Pathogen Informatics"/>
        </authorList>
    </citation>
    <scope>NUCLEOTIDE SEQUENCE</scope>
</reference>